<dbReference type="Pfam" id="PF04854">
    <property type="entry name" value="DUF624"/>
    <property type="match status" value="1"/>
</dbReference>
<keyword evidence="2" id="KW-0812">Transmembrane</keyword>
<gene>
    <name evidence="3" type="ORF">ACFSUF_12515</name>
</gene>
<sequence>MRGLMGGFYKISEWIMRLSVINLLWVICSVPFIFVVIGFLQGFAAAPDTSGLVVGYLLIGIVGSLTFFPATGAMFTVARKWVTGDEDVPLFKTFFRGYKENYKQSFLGGLVYTLISVVFYVNFVFYQGQNGSFQLVGYLFIALSAFLFASMFHFFSVMVHFHMKFLQVLKNALLITIGRPVTTVLLLVVNLFVLYISFFRFTFLIPFFMGSIIAYMSFFQFHRIFTKSQLKLEQEALAAEEAAEEERKASEAVETKENS</sequence>
<dbReference type="Proteomes" id="UP001597541">
    <property type="component" value="Unassembled WGS sequence"/>
</dbReference>
<feature type="transmembrane region" description="Helical" evidence="2">
    <location>
        <begin position="138"/>
        <end position="161"/>
    </location>
</feature>
<feature type="transmembrane region" description="Helical" evidence="2">
    <location>
        <begin position="173"/>
        <end position="197"/>
    </location>
</feature>
<dbReference type="InterPro" id="IPR006938">
    <property type="entry name" value="DUF624"/>
</dbReference>
<comment type="caution">
    <text evidence="3">The sequence shown here is derived from an EMBL/GenBank/DDBJ whole genome shotgun (WGS) entry which is preliminary data.</text>
</comment>
<name>A0ABW5PD89_9BACL</name>
<feature type="coiled-coil region" evidence="1">
    <location>
        <begin position="227"/>
        <end position="259"/>
    </location>
</feature>
<keyword evidence="2" id="KW-0472">Membrane</keyword>
<evidence type="ECO:0000256" key="2">
    <source>
        <dbReference type="SAM" id="Phobius"/>
    </source>
</evidence>
<feature type="transmembrane region" description="Helical" evidence="2">
    <location>
        <begin position="106"/>
        <end position="126"/>
    </location>
</feature>
<evidence type="ECO:0000256" key="1">
    <source>
        <dbReference type="SAM" id="Coils"/>
    </source>
</evidence>
<reference evidence="4" key="1">
    <citation type="journal article" date="2019" name="Int. J. Syst. Evol. Microbiol.">
        <title>The Global Catalogue of Microorganisms (GCM) 10K type strain sequencing project: providing services to taxonomists for standard genome sequencing and annotation.</title>
        <authorList>
            <consortium name="The Broad Institute Genomics Platform"/>
            <consortium name="The Broad Institute Genome Sequencing Center for Infectious Disease"/>
            <person name="Wu L."/>
            <person name="Ma J."/>
        </authorList>
    </citation>
    <scope>NUCLEOTIDE SEQUENCE [LARGE SCALE GENOMIC DNA]</scope>
    <source>
        <strain evidence="4">KCTC 3950</strain>
    </source>
</reference>
<dbReference type="RefSeq" id="WP_377603869.1">
    <property type="nucleotide sequence ID" value="NZ_JBHUME010000008.1"/>
</dbReference>
<dbReference type="EMBL" id="JBHUME010000008">
    <property type="protein sequence ID" value="MFD2613245.1"/>
    <property type="molecule type" value="Genomic_DNA"/>
</dbReference>
<feature type="transmembrane region" description="Helical" evidence="2">
    <location>
        <begin position="203"/>
        <end position="221"/>
    </location>
</feature>
<protein>
    <submittedName>
        <fullName evidence="3">YesL family protein</fullName>
    </submittedName>
</protein>
<organism evidence="3 4">
    <name type="scientific">Paenibacillus gansuensis</name>
    <dbReference type="NCBI Taxonomy" id="306542"/>
    <lineage>
        <taxon>Bacteria</taxon>
        <taxon>Bacillati</taxon>
        <taxon>Bacillota</taxon>
        <taxon>Bacilli</taxon>
        <taxon>Bacillales</taxon>
        <taxon>Paenibacillaceae</taxon>
        <taxon>Paenibacillus</taxon>
    </lineage>
</organism>
<feature type="transmembrane region" description="Helical" evidence="2">
    <location>
        <begin position="50"/>
        <end position="70"/>
    </location>
</feature>
<keyword evidence="2" id="KW-1133">Transmembrane helix</keyword>
<keyword evidence="4" id="KW-1185">Reference proteome</keyword>
<accession>A0ABW5PD89</accession>
<proteinExistence type="predicted"/>
<evidence type="ECO:0000313" key="4">
    <source>
        <dbReference type="Proteomes" id="UP001597541"/>
    </source>
</evidence>
<keyword evidence="1" id="KW-0175">Coiled coil</keyword>
<feature type="transmembrane region" description="Helical" evidence="2">
    <location>
        <begin position="20"/>
        <end position="44"/>
    </location>
</feature>
<evidence type="ECO:0000313" key="3">
    <source>
        <dbReference type="EMBL" id="MFD2613245.1"/>
    </source>
</evidence>